<dbReference type="Proteomes" id="UP001596297">
    <property type="component" value="Unassembled WGS sequence"/>
</dbReference>
<dbReference type="RefSeq" id="WP_380083935.1">
    <property type="nucleotide sequence ID" value="NZ_JBHSWD010000002.1"/>
</dbReference>
<keyword evidence="3" id="KW-1185">Reference proteome</keyword>
<comment type="caution">
    <text evidence="2">The sequence shown here is derived from an EMBL/GenBank/DDBJ whole genome shotgun (WGS) entry which is preliminary data.</text>
</comment>
<proteinExistence type="predicted"/>
<keyword evidence="1" id="KW-0732">Signal</keyword>
<organism evidence="2 3">
    <name type="scientific">Deinococcus lacus</name>
    <dbReference type="NCBI Taxonomy" id="392561"/>
    <lineage>
        <taxon>Bacteria</taxon>
        <taxon>Thermotogati</taxon>
        <taxon>Deinococcota</taxon>
        <taxon>Deinococci</taxon>
        <taxon>Deinococcales</taxon>
        <taxon>Deinococcaceae</taxon>
        <taxon>Deinococcus</taxon>
    </lineage>
</organism>
<evidence type="ECO:0000256" key="1">
    <source>
        <dbReference type="SAM" id="SignalP"/>
    </source>
</evidence>
<gene>
    <name evidence="2" type="ORF">ACFP81_12955</name>
</gene>
<evidence type="ECO:0000313" key="3">
    <source>
        <dbReference type="Proteomes" id="UP001596297"/>
    </source>
</evidence>
<name>A0ABW1YEW0_9DEIO</name>
<dbReference type="EMBL" id="JBHSWD010000002">
    <property type="protein sequence ID" value="MFC6592814.1"/>
    <property type="molecule type" value="Genomic_DNA"/>
</dbReference>
<feature type="signal peptide" evidence="1">
    <location>
        <begin position="1"/>
        <end position="19"/>
    </location>
</feature>
<feature type="chain" id="PRO_5047461737" evidence="1">
    <location>
        <begin position="20"/>
        <end position="74"/>
    </location>
</feature>
<sequence>MRLPALAAATLLSSALATSAPLYVAYPPDGHQVRHPAVLLEGSVQPGASLTIGGRSVPVGPDGLFIEWWPLRLA</sequence>
<reference evidence="3" key="1">
    <citation type="journal article" date="2019" name="Int. J. Syst. Evol. Microbiol.">
        <title>The Global Catalogue of Microorganisms (GCM) 10K type strain sequencing project: providing services to taxonomists for standard genome sequencing and annotation.</title>
        <authorList>
            <consortium name="The Broad Institute Genomics Platform"/>
            <consortium name="The Broad Institute Genome Sequencing Center for Infectious Disease"/>
            <person name="Wu L."/>
            <person name="Ma J."/>
        </authorList>
    </citation>
    <scope>NUCLEOTIDE SEQUENCE [LARGE SCALE GENOMIC DNA]</scope>
    <source>
        <strain evidence="3">CGMCC 1.15772</strain>
    </source>
</reference>
<accession>A0ABW1YEW0</accession>
<protein>
    <submittedName>
        <fullName evidence="2">Uncharacterized protein</fullName>
    </submittedName>
</protein>
<evidence type="ECO:0000313" key="2">
    <source>
        <dbReference type="EMBL" id="MFC6592814.1"/>
    </source>
</evidence>